<dbReference type="InterPro" id="IPR010080">
    <property type="entry name" value="Thioester_reductase-like_dom"/>
</dbReference>
<evidence type="ECO:0000313" key="4">
    <source>
        <dbReference type="EMBL" id="GGY14827.1"/>
    </source>
</evidence>
<reference evidence="4" key="2">
    <citation type="submission" date="2020-09" db="EMBL/GenBank/DDBJ databases">
        <authorList>
            <person name="Sun Q."/>
            <person name="Kim S."/>
        </authorList>
    </citation>
    <scope>NUCLEOTIDE SEQUENCE</scope>
    <source>
        <strain evidence="4">KCTC 32182</strain>
    </source>
</reference>
<name>A0A918U9T9_9NEIS</name>
<dbReference type="RefSeq" id="WP_189533428.1">
    <property type="nucleotide sequence ID" value="NZ_BMYX01000008.1"/>
</dbReference>
<keyword evidence="2" id="KW-0597">Phosphoprotein</keyword>
<evidence type="ECO:0000256" key="1">
    <source>
        <dbReference type="ARBA" id="ARBA00022450"/>
    </source>
</evidence>
<evidence type="ECO:0000313" key="5">
    <source>
        <dbReference type="Proteomes" id="UP000645257"/>
    </source>
</evidence>
<dbReference type="Pfam" id="PF07993">
    <property type="entry name" value="NAD_binding_4"/>
    <property type="match status" value="1"/>
</dbReference>
<dbReference type="PANTHER" id="PTHR44845">
    <property type="entry name" value="CARRIER DOMAIN-CONTAINING PROTEIN"/>
    <property type="match status" value="1"/>
</dbReference>
<evidence type="ECO:0000256" key="2">
    <source>
        <dbReference type="ARBA" id="ARBA00022553"/>
    </source>
</evidence>
<accession>A0A918U9T9</accession>
<dbReference type="SUPFAM" id="SSF51735">
    <property type="entry name" value="NAD(P)-binding Rossmann-fold domains"/>
    <property type="match status" value="1"/>
</dbReference>
<comment type="caution">
    <text evidence="4">The sequence shown here is derived from an EMBL/GenBank/DDBJ whole genome shotgun (WGS) entry which is preliminary data.</text>
</comment>
<evidence type="ECO:0000259" key="3">
    <source>
        <dbReference type="Pfam" id="PF07993"/>
    </source>
</evidence>
<dbReference type="Gene3D" id="3.40.50.720">
    <property type="entry name" value="NAD(P)-binding Rossmann-like Domain"/>
    <property type="match status" value="1"/>
</dbReference>
<organism evidence="4 5">
    <name type="scientific">Paludibacterium paludis</name>
    <dbReference type="NCBI Taxonomy" id="1225769"/>
    <lineage>
        <taxon>Bacteria</taxon>
        <taxon>Pseudomonadati</taxon>
        <taxon>Pseudomonadota</taxon>
        <taxon>Betaproteobacteria</taxon>
        <taxon>Neisseriales</taxon>
        <taxon>Chromobacteriaceae</taxon>
        <taxon>Paludibacterium</taxon>
    </lineage>
</organism>
<dbReference type="NCBIfam" id="TIGR01746">
    <property type="entry name" value="Thioester-redct"/>
    <property type="match status" value="1"/>
</dbReference>
<reference evidence="4" key="1">
    <citation type="journal article" date="2014" name="Int. J. Syst. Evol. Microbiol.">
        <title>Complete genome sequence of Corynebacterium casei LMG S-19264T (=DSM 44701T), isolated from a smear-ripened cheese.</title>
        <authorList>
            <consortium name="US DOE Joint Genome Institute (JGI-PGF)"/>
            <person name="Walter F."/>
            <person name="Albersmeier A."/>
            <person name="Kalinowski J."/>
            <person name="Ruckert C."/>
        </authorList>
    </citation>
    <scope>NUCLEOTIDE SEQUENCE</scope>
    <source>
        <strain evidence="4">KCTC 32182</strain>
    </source>
</reference>
<feature type="domain" description="Thioester reductase (TE)" evidence="3">
    <location>
        <begin position="14"/>
        <end position="256"/>
    </location>
</feature>
<dbReference type="AlphaFoldDB" id="A0A918U9T9"/>
<protein>
    <recommendedName>
        <fullName evidence="3">Thioester reductase (TE) domain-containing protein</fullName>
    </recommendedName>
</protein>
<dbReference type="InterPro" id="IPR013120">
    <property type="entry name" value="FAR_NAD-bd"/>
</dbReference>
<proteinExistence type="predicted"/>
<dbReference type="InterPro" id="IPR036291">
    <property type="entry name" value="NAD(P)-bd_dom_sf"/>
</dbReference>
<sequence length="419" mass="46112">MDYRNRTLVGNIVLTGATGVLGGRLLQEVLETTDAMVYCVVRAESPDAALERIKEVLFAYDEARTLDSQCWRIIPVLGDVSRERLGLDEASYLELAGSVDLVLHSAANVSLVASYAKIAPVNVGGVATMIEFCLAGSVPLMMVSSFSVTGSKLYEPGFVLGEHDLDVGQCFEEMDYERSKFEAEQLVHAASERGLDWVIVRPGNIWGDSRTGCYPLRQTRVKGLYYEMLKSLVETGLTFSSDEDFDISPVDYVARAALYAVMNLHVTNRRTFNLTHPHPINYDDIVAALRHYGYTIGLVDSTTYFEALQSGRLCRDGKPYRSTFTDLLSIFYDGSDIKEHARYDTSGIDALLADTDIRCHPCDAALIGRYLDYAVRTGFIVAPAQQGPLATLSESAVRGGGLMEQLYDADLSDMPAQPA</sequence>
<keyword evidence="5" id="KW-1185">Reference proteome</keyword>
<dbReference type="CDD" id="cd05235">
    <property type="entry name" value="SDR_e1"/>
    <property type="match status" value="1"/>
</dbReference>
<dbReference type="PANTHER" id="PTHR44845:SF6">
    <property type="entry name" value="BETA-ALANINE-ACTIVATING ENZYME"/>
    <property type="match status" value="1"/>
</dbReference>
<gene>
    <name evidence="4" type="ORF">GCM10011289_17700</name>
</gene>
<dbReference type="Proteomes" id="UP000645257">
    <property type="component" value="Unassembled WGS sequence"/>
</dbReference>
<keyword evidence="1" id="KW-0596">Phosphopantetheine</keyword>
<dbReference type="EMBL" id="BMYX01000008">
    <property type="protein sequence ID" value="GGY14827.1"/>
    <property type="molecule type" value="Genomic_DNA"/>
</dbReference>